<sequence>MVILSHFLINPIANAASSTSLRNFLLARAKRVVQIEQPFPNSKDKFVYVLEYKEGKLVNKMKYKAIKRPSWFAYLVHPLINLYFLLKVGLKEELAIACDNLSFVSVYPLRKLGFIGSTIYYSVDYVEKRFDNKLLNVIYHLIDRFALYNSDVNWVVNKKQIEARRKNGVDLNRCASFKVVPIGFRSAEIAIKPVSKIDYYHLVFCGTLRETAGPELPVLALPKIRKKLPNVHVTFVGGGDRTKLVELAKQLKIEKYVEFKQNIVSHKNLVNILTKCSIGLAPYEPTPGSMSINSDPGKIKLYLLCGLPVITTKVATSYKAINQAVAGEVISYSKDALADAVIKILADKKKYISYKSKAIKLGEKYDSDNIFREALGLK</sequence>
<gene>
    <name evidence="2" type="ORF">A2803_03945</name>
</gene>
<feature type="domain" description="Glycosyl transferase family 1" evidence="1">
    <location>
        <begin position="198"/>
        <end position="359"/>
    </location>
</feature>
<dbReference type="Pfam" id="PF00534">
    <property type="entry name" value="Glycos_transf_1"/>
    <property type="match status" value="1"/>
</dbReference>
<evidence type="ECO:0000313" key="3">
    <source>
        <dbReference type="Proteomes" id="UP000178870"/>
    </source>
</evidence>
<organism evidence="2 3">
    <name type="scientific">Candidatus Woesebacteria bacterium RIFCSPHIGHO2_01_FULL_44_21</name>
    <dbReference type="NCBI Taxonomy" id="1802503"/>
    <lineage>
        <taxon>Bacteria</taxon>
        <taxon>Candidatus Woeseibacteriota</taxon>
    </lineage>
</organism>
<proteinExistence type="predicted"/>
<dbReference type="PANTHER" id="PTHR12526">
    <property type="entry name" value="GLYCOSYLTRANSFERASE"/>
    <property type="match status" value="1"/>
</dbReference>
<dbReference type="SUPFAM" id="SSF53756">
    <property type="entry name" value="UDP-Glycosyltransferase/glycogen phosphorylase"/>
    <property type="match status" value="1"/>
</dbReference>
<dbReference type="Proteomes" id="UP000178870">
    <property type="component" value="Unassembled WGS sequence"/>
</dbReference>
<name>A0A1F7YVM5_9BACT</name>
<evidence type="ECO:0000259" key="1">
    <source>
        <dbReference type="Pfam" id="PF00534"/>
    </source>
</evidence>
<comment type="caution">
    <text evidence="2">The sequence shown here is derived from an EMBL/GenBank/DDBJ whole genome shotgun (WGS) entry which is preliminary data.</text>
</comment>
<dbReference type="AlphaFoldDB" id="A0A1F7YVM5"/>
<protein>
    <recommendedName>
        <fullName evidence="1">Glycosyl transferase family 1 domain-containing protein</fullName>
    </recommendedName>
</protein>
<dbReference type="EMBL" id="MGGP01000028">
    <property type="protein sequence ID" value="OGM31317.1"/>
    <property type="molecule type" value="Genomic_DNA"/>
</dbReference>
<evidence type="ECO:0000313" key="2">
    <source>
        <dbReference type="EMBL" id="OGM31317.1"/>
    </source>
</evidence>
<dbReference type="Gene3D" id="3.40.50.2000">
    <property type="entry name" value="Glycogen Phosphorylase B"/>
    <property type="match status" value="1"/>
</dbReference>
<dbReference type="InterPro" id="IPR001296">
    <property type="entry name" value="Glyco_trans_1"/>
</dbReference>
<reference evidence="2 3" key="1">
    <citation type="journal article" date="2016" name="Nat. Commun.">
        <title>Thousands of microbial genomes shed light on interconnected biogeochemical processes in an aquifer system.</title>
        <authorList>
            <person name="Anantharaman K."/>
            <person name="Brown C.T."/>
            <person name="Hug L.A."/>
            <person name="Sharon I."/>
            <person name="Castelle C.J."/>
            <person name="Probst A.J."/>
            <person name="Thomas B.C."/>
            <person name="Singh A."/>
            <person name="Wilkins M.J."/>
            <person name="Karaoz U."/>
            <person name="Brodie E.L."/>
            <person name="Williams K.H."/>
            <person name="Hubbard S.S."/>
            <person name="Banfield J.F."/>
        </authorList>
    </citation>
    <scope>NUCLEOTIDE SEQUENCE [LARGE SCALE GENOMIC DNA]</scope>
</reference>
<accession>A0A1F7YVM5</accession>